<dbReference type="PANTHER" id="PTHR11669:SF8">
    <property type="entry name" value="DNA POLYMERASE III SUBUNIT DELTA"/>
    <property type="match status" value="1"/>
</dbReference>
<dbReference type="Gene3D" id="3.40.50.300">
    <property type="entry name" value="P-loop containing nucleotide triphosphate hydrolases"/>
    <property type="match status" value="1"/>
</dbReference>
<accession>A0A327X7A3</accession>
<dbReference type="RefSeq" id="WP_111626798.1">
    <property type="nucleotide sequence ID" value="NZ_QLMC01000001.1"/>
</dbReference>
<reference evidence="1 2" key="1">
    <citation type="submission" date="2018-06" db="EMBL/GenBank/DDBJ databases">
        <title>Genomic Encyclopedia of Archaeal and Bacterial Type Strains, Phase II (KMG-II): from individual species to whole genera.</title>
        <authorList>
            <person name="Goeker M."/>
        </authorList>
    </citation>
    <scope>NUCLEOTIDE SEQUENCE [LARGE SCALE GENOMIC DNA]</scope>
    <source>
        <strain evidence="1 2">DSM 21851</strain>
    </source>
</reference>
<organism evidence="1 2">
    <name type="scientific">Larkinella arboricola</name>
    <dbReference type="NCBI Taxonomy" id="643671"/>
    <lineage>
        <taxon>Bacteria</taxon>
        <taxon>Pseudomonadati</taxon>
        <taxon>Bacteroidota</taxon>
        <taxon>Cytophagia</taxon>
        <taxon>Cytophagales</taxon>
        <taxon>Spirosomataceae</taxon>
        <taxon>Larkinella</taxon>
    </lineage>
</organism>
<dbReference type="EMBL" id="QLMC01000001">
    <property type="protein sequence ID" value="RAK02611.1"/>
    <property type="molecule type" value="Genomic_DNA"/>
</dbReference>
<dbReference type="SUPFAM" id="SSF52540">
    <property type="entry name" value="P-loop containing nucleoside triphosphate hydrolases"/>
    <property type="match status" value="1"/>
</dbReference>
<comment type="caution">
    <text evidence="1">The sequence shown here is derived from an EMBL/GenBank/DDBJ whole genome shotgun (WGS) entry which is preliminary data.</text>
</comment>
<gene>
    <name evidence="1" type="ORF">LX87_00731</name>
</gene>
<dbReference type="InterPro" id="IPR050238">
    <property type="entry name" value="DNA_Rep/Repair_Clamp_Loader"/>
</dbReference>
<sequence length="381" mass="43059">MQFSEIIGHNDTKRALIRAVQTNHLAHAQLFDGPPGSANLALALAFATFVNCEDRQESGDGLADSCGRCASCLKMQKLVHPDLSIIFPVAGSKVTSETLMADFRKFVLEHPYRVLDEWLAAVSIKQGNIPVEEARELMGKLSLKAYEGNYKIVLIWCAENLHTATANALLKLLEEPPAQTLFLLVTNQADKLLITILSRTQRVAVQNFTDDEVTTHLRQHLNLPEKRARQLAYLADGNLSEAIRLSEEEPEKGEGEPGSDRHSWFAEWMRLCYRQDLITLVKQADQFDAMGKEKQRGLLDYSLNLCRDLFLWKHGVNELLRLPDEERTFVENFGKVLTSEHLESMVGQLNEAVFHIERNVRAKMVMMDLSLSFSSLIRNGK</sequence>
<dbReference type="InterPro" id="IPR027417">
    <property type="entry name" value="P-loop_NTPase"/>
</dbReference>
<dbReference type="AlphaFoldDB" id="A0A327X7A3"/>
<evidence type="ECO:0000313" key="2">
    <source>
        <dbReference type="Proteomes" id="UP000248790"/>
    </source>
</evidence>
<keyword evidence="2" id="KW-1185">Reference proteome</keyword>
<dbReference type="Proteomes" id="UP000248790">
    <property type="component" value="Unassembled WGS sequence"/>
</dbReference>
<name>A0A327X7A3_LARAB</name>
<proteinExistence type="predicted"/>
<dbReference type="Pfam" id="PF13177">
    <property type="entry name" value="DNA_pol3_delta2"/>
    <property type="match status" value="1"/>
</dbReference>
<evidence type="ECO:0000313" key="1">
    <source>
        <dbReference type="EMBL" id="RAK02611.1"/>
    </source>
</evidence>
<dbReference type="OrthoDB" id="9811073at2"/>
<protein>
    <submittedName>
        <fullName evidence="1">DNA polymerase-3 subunit delta</fullName>
    </submittedName>
</protein>
<dbReference type="PANTHER" id="PTHR11669">
    <property type="entry name" value="REPLICATION FACTOR C / DNA POLYMERASE III GAMMA-TAU SUBUNIT"/>
    <property type="match status" value="1"/>
</dbReference>
<dbReference type="GO" id="GO:0006261">
    <property type="term" value="P:DNA-templated DNA replication"/>
    <property type="evidence" value="ECO:0007669"/>
    <property type="project" value="TreeGrafter"/>
</dbReference>